<evidence type="ECO:0000313" key="3">
    <source>
        <dbReference type="EMBL" id="GHA53273.1"/>
    </source>
</evidence>
<dbReference type="InterPro" id="IPR009061">
    <property type="entry name" value="DNA-bd_dom_put_sf"/>
</dbReference>
<evidence type="ECO:0000256" key="1">
    <source>
        <dbReference type="SAM" id="MobiDB-lite"/>
    </source>
</evidence>
<dbReference type="SMART" id="SM00422">
    <property type="entry name" value="HTH_MERR"/>
    <property type="match status" value="1"/>
</dbReference>
<organism evidence="3 4">
    <name type="scientific">Paramylibacter ulvae</name>
    <dbReference type="NCBI Taxonomy" id="1651968"/>
    <lineage>
        <taxon>Bacteria</taxon>
        <taxon>Pseudomonadati</taxon>
        <taxon>Pseudomonadota</taxon>
        <taxon>Alphaproteobacteria</taxon>
        <taxon>Rhodobacterales</taxon>
        <taxon>Paracoccaceae</taxon>
        <taxon>Paramylibacter</taxon>
    </lineage>
</organism>
<feature type="compositionally biased region" description="Polar residues" evidence="1">
    <location>
        <begin position="202"/>
        <end position="211"/>
    </location>
</feature>
<feature type="compositionally biased region" description="Basic and acidic residues" evidence="1">
    <location>
        <begin position="153"/>
        <end position="164"/>
    </location>
</feature>
<protein>
    <recommendedName>
        <fullName evidence="2">HTH merR-type domain-containing protein</fullName>
    </recommendedName>
</protein>
<dbReference type="Proteomes" id="UP000634455">
    <property type="component" value="Unassembled WGS sequence"/>
</dbReference>
<feature type="domain" description="HTH merR-type" evidence="2">
    <location>
        <begin position="10"/>
        <end position="78"/>
    </location>
</feature>
<dbReference type="PROSITE" id="PS50937">
    <property type="entry name" value="HTH_MERR_2"/>
    <property type="match status" value="1"/>
</dbReference>
<accession>A0ABQ3D326</accession>
<evidence type="ECO:0000313" key="4">
    <source>
        <dbReference type="Proteomes" id="UP000634455"/>
    </source>
</evidence>
<comment type="caution">
    <text evidence="3">The sequence shown here is derived from an EMBL/GenBank/DDBJ whole genome shotgun (WGS) entry which is preliminary data.</text>
</comment>
<proteinExistence type="predicted"/>
<dbReference type="InterPro" id="IPR000551">
    <property type="entry name" value="MerR-type_HTH_dom"/>
</dbReference>
<dbReference type="Pfam" id="PF13411">
    <property type="entry name" value="MerR_1"/>
    <property type="match status" value="1"/>
</dbReference>
<name>A0ABQ3D326_9RHOB</name>
<dbReference type="CDD" id="cd04765">
    <property type="entry name" value="HTH_MlrA-like_sg2"/>
    <property type="match status" value="1"/>
</dbReference>
<sequence>MKKAPQAFRTISEVSDWLDTPTHVLRFWESKFSQIKPVKRAGGRRYYRPADMKLLGGIKTLLHGDGITIKAAQKILSDKGVKHVSELSPELDFPEKGRRAKSAKSAEPAPTPAKDKEESVADTSTPPAPSTPESDETPVFVPSRDAESAPAARDIKHPVEQDAKDRINAAVGQRDEPIVLTESVPPAAVQTPAERKRRAISPTKNRTTLNDDQMMDVEDLFYRLKKVRNRMKRALNQLS</sequence>
<feature type="region of interest" description="Disordered" evidence="1">
    <location>
        <begin position="184"/>
        <end position="211"/>
    </location>
</feature>
<dbReference type="Gene3D" id="1.10.1660.10">
    <property type="match status" value="1"/>
</dbReference>
<reference evidence="4" key="1">
    <citation type="journal article" date="2019" name="Int. J. Syst. Evol. Microbiol.">
        <title>The Global Catalogue of Microorganisms (GCM) 10K type strain sequencing project: providing services to taxonomists for standard genome sequencing and annotation.</title>
        <authorList>
            <consortium name="The Broad Institute Genomics Platform"/>
            <consortium name="The Broad Institute Genome Sequencing Center for Infectious Disease"/>
            <person name="Wu L."/>
            <person name="Ma J."/>
        </authorList>
    </citation>
    <scope>NUCLEOTIDE SEQUENCE [LARGE SCALE GENOMIC DNA]</scope>
    <source>
        <strain evidence="4">KCTC 32465</strain>
    </source>
</reference>
<keyword evidence="4" id="KW-1185">Reference proteome</keyword>
<dbReference type="EMBL" id="BMZF01000004">
    <property type="protein sequence ID" value="GHA53273.1"/>
    <property type="molecule type" value="Genomic_DNA"/>
</dbReference>
<evidence type="ECO:0000259" key="2">
    <source>
        <dbReference type="PROSITE" id="PS50937"/>
    </source>
</evidence>
<gene>
    <name evidence="3" type="ORF">GCM10008927_18830</name>
</gene>
<feature type="region of interest" description="Disordered" evidence="1">
    <location>
        <begin position="84"/>
        <end position="164"/>
    </location>
</feature>
<dbReference type="SUPFAM" id="SSF46955">
    <property type="entry name" value="Putative DNA-binding domain"/>
    <property type="match status" value="1"/>
</dbReference>
<dbReference type="RefSeq" id="WP_189640457.1">
    <property type="nucleotide sequence ID" value="NZ_BMZF01000004.1"/>
</dbReference>